<dbReference type="EMBL" id="JABANO010032470">
    <property type="protein sequence ID" value="KAF4708506.1"/>
    <property type="molecule type" value="Genomic_DNA"/>
</dbReference>
<name>A0A7J6QLN7_PEROL</name>
<gene>
    <name evidence="1" type="ORF">FOZ63_021194</name>
</gene>
<keyword evidence="2" id="KW-1185">Reference proteome</keyword>
<feature type="non-terminal residue" evidence="1">
    <location>
        <position position="1"/>
    </location>
</feature>
<organism evidence="1 2">
    <name type="scientific">Perkinsus olseni</name>
    <name type="common">Perkinsus atlanticus</name>
    <dbReference type="NCBI Taxonomy" id="32597"/>
    <lineage>
        <taxon>Eukaryota</taxon>
        <taxon>Sar</taxon>
        <taxon>Alveolata</taxon>
        <taxon>Perkinsozoa</taxon>
        <taxon>Perkinsea</taxon>
        <taxon>Perkinsida</taxon>
        <taxon>Perkinsidae</taxon>
        <taxon>Perkinsus</taxon>
    </lineage>
</organism>
<dbReference type="OMA" id="LANEWTI"/>
<sequence>RNELYVIRVGVVRNPEATPLANEWTIAFNEETSEPFEGFELSTGKMAAIVPVSTARTPVGFDTEPRVNPLSIKFIPHQTVDPLNTRATGASFVVEAPTGFQFAHESGTCKAHVIELPYYDDRGEYNSGFQWSENDFLCLVPDLAALDTLVLRLGSALKMVSEREYLIVIEVYNPTSVTPAGEMPGQWKLQTYLAESISPTLALDENIVEGFVINPVLNTWEYVNEDEQGHNQINGNSFVRNLHLTMQFPDRLFDGDTVEVRAPEGFPLEDPQQPGVCWDFAFVEQTTVTDTTGVLPNSMVNCSHGLLTIHIREPFPFPRDFDLTISVTTSNPSTTPFVTDNWWTVTHYAAGSTATIQSTHAVEGWPIIPQLRNATVTLVGHLMKATATSSVRVSFISVSRADAVLVEAVEPVGFDFSAAAVYRSAPTAAPRNSLSGVAQQERLVVTDQTGYSIRFRSDIASGEMFSCIITDLRLGELGGPTTWHLLRSQWGVRTDSRAAAVFPIFVTQGVPAGGVIRVTSGEYTMEGGLDVSHVDGGPVNTTVVYYEGNRLIARVDSDQGLPATTEYRLSVTCLTPSTAAAGLGSWRLETWGPEGADPDVNADGLSALPLNTDDGLTSGFKLVYPLGLEVLAARSPPNAIIDVSVLLSPGNARPVELTIVAPPTFVFRDDCLVSGGTSRAVVTGCTALAETSTDAVAGRPTARLTFRDAISEPTYGLILKVMTPAQTPVTTVQWFVEGKLLSDERIGWGESSTQFEVVQMKSVSVTYARLLNIVSQTAFTFRSVLKVAAGGRLKVVYPPGFEFSCTTFQKISLPFYSIENVADICQVDDTTDPGKPYFVITLTETLFPGDYAFVIDVNMPEQQPAHTGFDMILLDAVDGNVIDAATSVLGPSFGDASDGDTQQDAASIVVQTVPRPDCLRWYPSTVRADSKLGVEVRFEFLQQVIPDSDGQMPIGSILIVLPPGFVHAVEHSTDVLNLQNFPVDTTRDKWTDFTEKDRLLVHASPTDSILKMEYWFRFPVYVPEQAPPNNIWFVALCGRSGGCSSIRDSGVMVTLPIGGFDIGDVHPNTKSRIIAFASSRSVPSFVVFTLVVIIHVYY</sequence>
<dbReference type="Proteomes" id="UP000553632">
    <property type="component" value="Unassembled WGS sequence"/>
</dbReference>
<comment type="caution">
    <text evidence="1">The sequence shown here is derived from an EMBL/GenBank/DDBJ whole genome shotgun (WGS) entry which is preliminary data.</text>
</comment>
<evidence type="ECO:0008006" key="3">
    <source>
        <dbReference type="Google" id="ProtNLM"/>
    </source>
</evidence>
<evidence type="ECO:0000313" key="1">
    <source>
        <dbReference type="EMBL" id="KAF4708506.1"/>
    </source>
</evidence>
<dbReference type="AlphaFoldDB" id="A0A7J6QLN7"/>
<reference evidence="1 2" key="1">
    <citation type="submission" date="2020-04" db="EMBL/GenBank/DDBJ databases">
        <title>Perkinsus olseni comparative genomics.</title>
        <authorList>
            <person name="Bogema D.R."/>
        </authorList>
    </citation>
    <scope>NUCLEOTIDE SEQUENCE [LARGE SCALE GENOMIC DNA]</scope>
    <source>
        <strain evidence="1 2">ATCC PRA-207</strain>
    </source>
</reference>
<proteinExistence type="predicted"/>
<evidence type="ECO:0000313" key="2">
    <source>
        <dbReference type="Proteomes" id="UP000553632"/>
    </source>
</evidence>
<accession>A0A7J6QLN7</accession>
<protein>
    <recommendedName>
        <fullName evidence="3">Protein arginine methyltransferase 10</fullName>
    </recommendedName>
</protein>